<keyword evidence="3" id="KW-0238">DNA-binding</keyword>
<keyword evidence="5" id="KW-0255">Endonuclease</keyword>
<keyword evidence="5" id="KW-0378">Hydrolase</keyword>
<feature type="domain" description="Type I restriction modification DNA specificity" evidence="4">
    <location>
        <begin position="226"/>
        <end position="396"/>
    </location>
</feature>
<keyword evidence="6" id="KW-1185">Reference proteome</keyword>
<dbReference type="RefSeq" id="WP_379860084.1">
    <property type="nucleotide sequence ID" value="NZ_JBHMFC010000010.1"/>
</dbReference>
<evidence type="ECO:0000256" key="3">
    <source>
        <dbReference type="ARBA" id="ARBA00023125"/>
    </source>
</evidence>
<name>A0ABV5F940_9FLAO</name>
<feature type="domain" description="Type I restriction modification DNA specificity" evidence="4">
    <location>
        <begin position="108"/>
        <end position="173"/>
    </location>
</feature>
<sequence>MKTYPTYKDSDVNWLGKIPKDWQAIKMKYLFRDVSIKGKPEEELLSVTQNRGVIPRDWIEERSVMPSGNLDSFKFIAKGDFAISLRSFQGGLEYCFHDGIISPAYTVLKKWKQNIQDNYFKYLFKSISFISELQTSVVGIRQGKNISFSQLSYSLMPLPPKPEQQAIANFLDETCGKLDTVVAQKEKMIALLKERKQALIQKAVTRGLNENVPMKDSGVDWIGEIPKNWEVMKLKFISNSFPSNVDKHSKPNETEVRLCNYTDVYKNEFITDNLDLMIATATKDQISKFHLKKGDIVITKDSETASDIAEPAYVSEDLTNVICGYHLAVIQPNEKIIGRYLFRSLQCKLFNAQFEVESNGITRVGLGTSDMKKARFLVPAKQEQEKIVNYIDAQSQKLDQAVTQQEQAIIKLKEYKASLIDSCVLGKIKVS</sequence>
<proteinExistence type="inferred from homology"/>
<dbReference type="PANTHER" id="PTHR43140:SF1">
    <property type="entry name" value="TYPE I RESTRICTION ENZYME ECOKI SPECIFICITY SUBUNIT"/>
    <property type="match status" value="1"/>
</dbReference>
<evidence type="ECO:0000256" key="1">
    <source>
        <dbReference type="ARBA" id="ARBA00010923"/>
    </source>
</evidence>
<accession>A0ABV5F940</accession>
<dbReference type="GO" id="GO:0004519">
    <property type="term" value="F:endonuclease activity"/>
    <property type="evidence" value="ECO:0007669"/>
    <property type="project" value="UniProtKB-KW"/>
</dbReference>
<keyword evidence="5" id="KW-0540">Nuclease</keyword>
<evidence type="ECO:0000313" key="5">
    <source>
        <dbReference type="EMBL" id="MFB9055894.1"/>
    </source>
</evidence>
<dbReference type="GO" id="GO:0016787">
    <property type="term" value="F:hydrolase activity"/>
    <property type="evidence" value="ECO:0007669"/>
    <property type="project" value="UniProtKB-KW"/>
</dbReference>
<comment type="similarity">
    <text evidence="1">Belongs to the type-I restriction system S methylase family.</text>
</comment>
<comment type="caution">
    <text evidence="5">The sequence shown here is derived from an EMBL/GenBank/DDBJ whole genome shotgun (WGS) entry which is preliminary data.</text>
</comment>
<dbReference type="EMBL" id="JBHMFC010000010">
    <property type="protein sequence ID" value="MFB9055894.1"/>
    <property type="molecule type" value="Genomic_DNA"/>
</dbReference>
<dbReference type="InterPro" id="IPR051212">
    <property type="entry name" value="Type-I_RE_S_subunit"/>
</dbReference>
<dbReference type="Gene3D" id="3.90.220.20">
    <property type="entry name" value="DNA methylase specificity domains"/>
    <property type="match status" value="2"/>
</dbReference>
<dbReference type="InterPro" id="IPR044946">
    <property type="entry name" value="Restrct_endonuc_typeI_TRD_sf"/>
</dbReference>
<dbReference type="Pfam" id="PF01420">
    <property type="entry name" value="Methylase_S"/>
    <property type="match status" value="2"/>
</dbReference>
<dbReference type="InterPro" id="IPR000055">
    <property type="entry name" value="Restrct_endonuc_typeI_TRD"/>
</dbReference>
<dbReference type="SUPFAM" id="SSF116734">
    <property type="entry name" value="DNA methylase specificity domain"/>
    <property type="match status" value="2"/>
</dbReference>
<dbReference type="PANTHER" id="PTHR43140">
    <property type="entry name" value="TYPE-1 RESTRICTION ENZYME ECOKI SPECIFICITY PROTEIN"/>
    <property type="match status" value="1"/>
</dbReference>
<dbReference type="Gene3D" id="1.10.287.1120">
    <property type="entry name" value="Bipartite methylase S protein"/>
    <property type="match status" value="1"/>
</dbReference>
<gene>
    <name evidence="5" type="ORF">ACFFU9_03985</name>
</gene>
<dbReference type="Proteomes" id="UP001589585">
    <property type="component" value="Unassembled WGS sequence"/>
</dbReference>
<evidence type="ECO:0000259" key="4">
    <source>
        <dbReference type="Pfam" id="PF01420"/>
    </source>
</evidence>
<evidence type="ECO:0000256" key="2">
    <source>
        <dbReference type="ARBA" id="ARBA00022747"/>
    </source>
</evidence>
<protein>
    <submittedName>
        <fullName evidence="5">Restriction endonuclease subunit S</fullName>
        <ecNumber evidence="5">3.1.21.-</ecNumber>
    </submittedName>
</protein>
<reference evidence="5 6" key="1">
    <citation type="submission" date="2024-09" db="EMBL/GenBank/DDBJ databases">
        <authorList>
            <person name="Sun Q."/>
            <person name="Mori K."/>
        </authorList>
    </citation>
    <scope>NUCLEOTIDE SEQUENCE [LARGE SCALE GENOMIC DNA]</scope>
    <source>
        <strain evidence="5 6">CECT 8622</strain>
    </source>
</reference>
<keyword evidence="2" id="KW-0680">Restriction system</keyword>
<dbReference type="EC" id="3.1.21.-" evidence="5"/>
<evidence type="ECO:0000313" key="6">
    <source>
        <dbReference type="Proteomes" id="UP001589585"/>
    </source>
</evidence>
<organism evidence="5 6">
    <name type="scientific">Mariniflexile ostreae</name>
    <dbReference type="NCBI Taxonomy" id="1520892"/>
    <lineage>
        <taxon>Bacteria</taxon>
        <taxon>Pseudomonadati</taxon>
        <taxon>Bacteroidota</taxon>
        <taxon>Flavobacteriia</taxon>
        <taxon>Flavobacteriales</taxon>
        <taxon>Flavobacteriaceae</taxon>
        <taxon>Mariniflexile</taxon>
    </lineage>
</organism>